<dbReference type="PROSITE" id="PS51904">
    <property type="entry name" value="GLYCOSYL_HYDROL_F25_2"/>
    <property type="match status" value="1"/>
</dbReference>
<keyword evidence="5" id="KW-0964">Secreted</keyword>
<keyword evidence="7" id="KW-0081">Bacteriolytic enzyme</keyword>
<keyword evidence="8" id="KW-0378">Hydrolase</keyword>
<proteinExistence type="inferred from homology"/>
<protein>
    <recommendedName>
        <fullName evidence="12">N,O-diacetylmuramidase</fullName>
        <ecNumber evidence="4">3.2.1.17</ecNumber>
    </recommendedName>
    <alternativeName>
        <fullName evidence="13">Lysozyme CH</fullName>
    </alternativeName>
</protein>
<comment type="similarity">
    <text evidence="3">Belongs to the glycosyl hydrolase 25 family.</text>
</comment>
<name>A0A9P5SDP2_9FUNG</name>
<evidence type="ECO:0000256" key="8">
    <source>
        <dbReference type="ARBA" id="ARBA00022801"/>
    </source>
</evidence>
<dbReference type="GO" id="GO:0031640">
    <property type="term" value="P:killing of cells of another organism"/>
    <property type="evidence" value="ECO:0007669"/>
    <property type="project" value="UniProtKB-KW"/>
</dbReference>
<evidence type="ECO:0000256" key="13">
    <source>
        <dbReference type="ARBA" id="ARBA00075474"/>
    </source>
</evidence>
<comment type="subcellular location">
    <subcellularLocation>
        <location evidence="2">Secreted</location>
    </subcellularLocation>
</comment>
<dbReference type="PANTHER" id="PTHR34135:SF2">
    <property type="entry name" value="LYSOZYME"/>
    <property type="match status" value="1"/>
</dbReference>
<dbReference type="GO" id="GO:0005576">
    <property type="term" value="C:extracellular region"/>
    <property type="evidence" value="ECO:0007669"/>
    <property type="project" value="UniProtKB-SubCell"/>
</dbReference>
<evidence type="ECO:0000256" key="7">
    <source>
        <dbReference type="ARBA" id="ARBA00022638"/>
    </source>
</evidence>
<dbReference type="GO" id="GO:0009253">
    <property type="term" value="P:peptidoglycan catabolic process"/>
    <property type="evidence" value="ECO:0007669"/>
    <property type="project" value="InterPro"/>
</dbReference>
<evidence type="ECO:0000256" key="5">
    <source>
        <dbReference type="ARBA" id="ARBA00022525"/>
    </source>
</evidence>
<sequence length="235" mass="25838">MRRILAILLCASAAYATQGIDVTESQGNVDWKAVAAAGKRFAYIMATRGIDHVNSFFSQQYDGAAHRHIIRGSVHYAEPNRSTGAEQATYFLSNGGEWRNDGYTLPGAVMFENGPSGDTCWGLGPDAMVAWVADFSTTYSTRTGRLPVIYTSNDWWVQCTANTATFSEHVLWIADYYDMSDPVPGGWTFYWLWQSERDLGNGLGAGDIWNSEYNDLVAFAKGPSPVPLDSSGKSE</sequence>
<dbReference type="EC" id="3.2.1.17" evidence="4"/>
<dbReference type="Proteomes" id="UP000696485">
    <property type="component" value="Unassembled WGS sequence"/>
</dbReference>
<evidence type="ECO:0000256" key="11">
    <source>
        <dbReference type="ARBA" id="ARBA00055588"/>
    </source>
</evidence>
<evidence type="ECO:0000256" key="9">
    <source>
        <dbReference type="ARBA" id="ARBA00023157"/>
    </source>
</evidence>
<dbReference type="EMBL" id="JAAAUY010000769">
    <property type="protein sequence ID" value="KAF9326543.1"/>
    <property type="molecule type" value="Genomic_DNA"/>
</dbReference>
<keyword evidence="9" id="KW-1015">Disulfide bond</keyword>
<dbReference type="FunFam" id="3.20.20.80:FF:000060">
    <property type="entry name" value="Lysozyme M1"/>
    <property type="match status" value="1"/>
</dbReference>
<accession>A0A9P5SDP2</accession>
<comment type="catalytic activity">
    <reaction evidence="1">
        <text>Hydrolysis of (1-&gt;4)-beta-linkages between N-acetylmuramic acid and N-acetyl-D-glucosamine residues in a peptidoglycan and between N-acetyl-D-glucosamine residues in chitodextrins.</text>
        <dbReference type="EC" id="3.2.1.17"/>
    </reaction>
</comment>
<comment type="function">
    <text evidence="11">This enzyme has both lysozyme (acetylmuramidase) and diacetylmuramidase activities.</text>
</comment>
<dbReference type="GO" id="GO:0016998">
    <property type="term" value="P:cell wall macromolecule catabolic process"/>
    <property type="evidence" value="ECO:0007669"/>
    <property type="project" value="InterPro"/>
</dbReference>
<dbReference type="InterPro" id="IPR018077">
    <property type="entry name" value="Glyco_hydro_fam25_subgr"/>
</dbReference>
<dbReference type="InterPro" id="IPR002053">
    <property type="entry name" value="Glyco_hydro_25"/>
</dbReference>
<evidence type="ECO:0000256" key="12">
    <source>
        <dbReference type="ARBA" id="ARBA00073159"/>
    </source>
</evidence>
<feature type="signal peptide" evidence="14">
    <location>
        <begin position="1"/>
        <end position="19"/>
    </location>
</feature>
<evidence type="ECO:0000256" key="6">
    <source>
        <dbReference type="ARBA" id="ARBA00022529"/>
    </source>
</evidence>
<dbReference type="GO" id="GO:0042742">
    <property type="term" value="P:defense response to bacterium"/>
    <property type="evidence" value="ECO:0007669"/>
    <property type="project" value="UniProtKB-KW"/>
</dbReference>
<evidence type="ECO:0000256" key="4">
    <source>
        <dbReference type="ARBA" id="ARBA00012732"/>
    </source>
</evidence>
<keyword evidence="6" id="KW-0929">Antimicrobial</keyword>
<evidence type="ECO:0000256" key="3">
    <source>
        <dbReference type="ARBA" id="ARBA00010646"/>
    </source>
</evidence>
<dbReference type="AlphaFoldDB" id="A0A9P5SDP2"/>
<gene>
    <name evidence="15" type="ORF">BG006_010037</name>
</gene>
<evidence type="ECO:0000256" key="10">
    <source>
        <dbReference type="ARBA" id="ARBA00023295"/>
    </source>
</evidence>
<dbReference type="InterPro" id="IPR017853">
    <property type="entry name" value="GH"/>
</dbReference>
<dbReference type="GO" id="GO:0003796">
    <property type="term" value="F:lysozyme activity"/>
    <property type="evidence" value="ECO:0007669"/>
    <property type="project" value="UniProtKB-EC"/>
</dbReference>
<dbReference type="GO" id="GO:0016052">
    <property type="term" value="P:carbohydrate catabolic process"/>
    <property type="evidence" value="ECO:0007669"/>
    <property type="project" value="TreeGrafter"/>
</dbReference>
<keyword evidence="16" id="KW-1185">Reference proteome</keyword>
<organism evidence="15 16">
    <name type="scientific">Podila minutissima</name>
    <dbReference type="NCBI Taxonomy" id="64525"/>
    <lineage>
        <taxon>Eukaryota</taxon>
        <taxon>Fungi</taxon>
        <taxon>Fungi incertae sedis</taxon>
        <taxon>Mucoromycota</taxon>
        <taxon>Mortierellomycotina</taxon>
        <taxon>Mortierellomycetes</taxon>
        <taxon>Mortierellales</taxon>
        <taxon>Mortierellaceae</taxon>
        <taxon>Podila</taxon>
    </lineage>
</organism>
<keyword evidence="10" id="KW-0326">Glycosidase</keyword>
<dbReference type="SUPFAM" id="SSF51445">
    <property type="entry name" value="(Trans)glycosidases"/>
    <property type="match status" value="1"/>
</dbReference>
<evidence type="ECO:0000256" key="1">
    <source>
        <dbReference type="ARBA" id="ARBA00000632"/>
    </source>
</evidence>
<reference evidence="15" key="1">
    <citation type="journal article" date="2020" name="Fungal Divers.">
        <title>Resolving the Mortierellaceae phylogeny through synthesis of multi-gene phylogenetics and phylogenomics.</title>
        <authorList>
            <person name="Vandepol N."/>
            <person name="Liber J."/>
            <person name="Desiro A."/>
            <person name="Na H."/>
            <person name="Kennedy M."/>
            <person name="Barry K."/>
            <person name="Grigoriev I.V."/>
            <person name="Miller A.N."/>
            <person name="O'Donnell K."/>
            <person name="Stajich J.E."/>
            <person name="Bonito G."/>
        </authorList>
    </citation>
    <scope>NUCLEOTIDE SEQUENCE</scope>
    <source>
        <strain evidence="15">NVP1</strain>
    </source>
</reference>
<dbReference type="Pfam" id="PF01183">
    <property type="entry name" value="Glyco_hydro_25"/>
    <property type="match status" value="1"/>
</dbReference>
<evidence type="ECO:0000313" key="16">
    <source>
        <dbReference type="Proteomes" id="UP000696485"/>
    </source>
</evidence>
<evidence type="ECO:0000256" key="2">
    <source>
        <dbReference type="ARBA" id="ARBA00004613"/>
    </source>
</evidence>
<evidence type="ECO:0000313" key="15">
    <source>
        <dbReference type="EMBL" id="KAF9326543.1"/>
    </source>
</evidence>
<evidence type="ECO:0000256" key="14">
    <source>
        <dbReference type="SAM" id="SignalP"/>
    </source>
</evidence>
<comment type="caution">
    <text evidence="15">The sequence shown here is derived from an EMBL/GenBank/DDBJ whole genome shotgun (WGS) entry which is preliminary data.</text>
</comment>
<dbReference type="PANTHER" id="PTHR34135">
    <property type="entry name" value="LYSOZYME"/>
    <property type="match status" value="1"/>
</dbReference>
<dbReference type="Gene3D" id="3.20.20.80">
    <property type="entry name" value="Glycosidases"/>
    <property type="match status" value="1"/>
</dbReference>
<dbReference type="SMART" id="SM00641">
    <property type="entry name" value="Glyco_25"/>
    <property type="match status" value="1"/>
</dbReference>
<feature type="chain" id="PRO_5040223456" description="N,O-diacetylmuramidase" evidence="14">
    <location>
        <begin position="20"/>
        <end position="235"/>
    </location>
</feature>
<keyword evidence="14" id="KW-0732">Signal</keyword>